<accession>A0AAI8G5G4</accession>
<sequence length="213" mass="24563">MGFLSKLFGKKENKPSSTNVSTVPTVYIDLSEEQKKALKQSTLPLRTGQLYMHYWEEDLLAEDYDNVDWAHRLVHFWEAEEVFEKKSLPLPFLDLEEKLFLFKGDLTNIEFEIGKALPWSGFPGGATKYTTYLNEQLISIPQLSTYGNIDYIERVPLTEHNLDVLTEGNDHLLLLDERIVQYNKGEFFLDNTIVPIDIAYSTGGLHLVRKIMT</sequence>
<dbReference type="EMBL" id="CP013690">
    <property type="protein sequence ID" value="ALU26721.1"/>
    <property type="molecule type" value="Genomic_DNA"/>
</dbReference>
<dbReference type="Proteomes" id="UP000069030">
    <property type="component" value="Chromosome"/>
</dbReference>
<dbReference type="KEGG" id="mod:AS202_11430"/>
<dbReference type="RefSeq" id="WP_058699454.1">
    <property type="nucleotide sequence ID" value="NZ_CP013690.1"/>
</dbReference>
<organism evidence="2 3">
    <name type="scientific">Myroides odoratimimus</name>
    <dbReference type="NCBI Taxonomy" id="76832"/>
    <lineage>
        <taxon>Bacteria</taxon>
        <taxon>Pseudomonadati</taxon>
        <taxon>Bacteroidota</taxon>
        <taxon>Flavobacteriia</taxon>
        <taxon>Flavobacteriales</taxon>
        <taxon>Flavobacteriaceae</taxon>
        <taxon>Myroides</taxon>
    </lineage>
</organism>
<evidence type="ECO:0000256" key="1">
    <source>
        <dbReference type="SAM" id="MobiDB-lite"/>
    </source>
</evidence>
<gene>
    <name evidence="2" type="ORF">AS202_11430</name>
</gene>
<protein>
    <submittedName>
        <fullName evidence="2">Uncharacterized protein</fullName>
    </submittedName>
</protein>
<evidence type="ECO:0000313" key="3">
    <source>
        <dbReference type="Proteomes" id="UP000069030"/>
    </source>
</evidence>
<name>A0AAI8G5G4_9FLAO</name>
<reference evidence="2 3" key="1">
    <citation type="journal article" date="2016" name="J. Zhejiang Univ. Sci. B">
        <title>Antibiotic resistance mechanisms of Myroides sp.</title>
        <authorList>
            <person name="Hu S."/>
            <person name="Yuan S."/>
            <person name="Qu H."/>
            <person name="Jiang T."/>
            <person name="Zhou Y."/>
            <person name="Wang M."/>
            <person name="Ming D."/>
        </authorList>
    </citation>
    <scope>NUCLEOTIDE SEQUENCE [LARGE SCALE GENOMIC DNA]</scope>
    <source>
        <strain evidence="2 3">PR63039</strain>
    </source>
</reference>
<proteinExistence type="predicted"/>
<dbReference type="AlphaFoldDB" id="A0AAI8G5G4"/>
<evidence type="ECO:0000313" key="2">
    <source>
        <dbReference type="EMBL" id="ALU26721.1"/>
    </source>
</evidence>
<feature type="region of interest" description="Disordered" evidence="1">
    <location>
        <begin position="1"/>
        <end position="20"/>
    </location>
</feature>